<evidence type="ECO:0000256" key="3">
    <source>
        <dbReference type="ARBA" id="ARBA00022759"/>
    </source>
</evidence>
<keyword evidence="3" id="KW-0255">Endonuclease</keyword>
<evidence type="ECO:0000256" key="6">
    <source>
        <dbReference type="ARBA" id="ARBA00023180"/>
    </source>
</evidence>
<evidence type="ECO:0000256" key="7">
    <source>
        <dbReference type="SAM" id="SignalP"/>
    </source>
</evidence>
<dbReference type="Pfam" id="PF02265">
    <property type="entry name" value="S1-P1_nuclease"/>
    <property type="match status" value="1"/>
</dbReference>
<dbReference type="Proteomes" id="UP000316545">
    <property type="component" value="Unassembled WGS sequence"/>
</dbReference>
<evidence type="ECO:0000256" key="5">
    <source>
        <dbReference type="ARBA" id="ARBA00023157"/>
    </source>
</evidence>
<evidence type="ECO:0000313" key="9">
    <source>
        <dbReference type="Proteomes" id="UP000316545"/>
    </source>
</evidence>
<gene>
    <name evidence="8" type="ORF">FBZ88_106154</name>
</gene>
<proteinExistence type="predicted"/>
<dbReference type="PANTHER" id="PTHR33146:SF26">
    <property type="entry name" value="ENDONUCLEASE 4"/>
    <property type="match status" value="1"/>
</dbReference>
<keyword evidence="1" id="KW-0540">Nuclease</keyword>
<keyword evidence="9" id="KW-1185">Reference proteome</keyword>
<accession>A0A560G1J6</accession>
<protein>
    <submittedName>
        <fullName evidence="8">S1/P1 nuclease</fullName>
    </submittedName>
</protein>
<evidence type="ECO:0000256" key="2">
    <source>
        <dbReference type="ARBA" id="ARBA00022723"/>
    </source>
</evidence>
<dbReference type="InterPro" id="IPR003154">
    <property type="entry name" value="S1/P1nuclease"/>
</dbReference>
<dbReference type="SUPFAM" id="SSF48537">
    <property type="entry name" value="Phospholipase C/P1 nuclease"/>
    <property type="match status" value="1"/>
</dbReference>
<comment type="caution">
    <text evidence="8">The sequence shown here is derived from an EMBL/GenBank/DDBJ whole genome shotgun (WGS) entry which is preliminary data.</text>
</comment>
<dbReference type="InterPro" id="IPR008947">
    <property type="entry name" value="PLipase_C/P1_nuclease_dom_sf"/>
</dbReference>
<dbReference type="EMBL" id="VITO01000006">
    <property type="protein sequence ID" value="TWB27691.1"/>
    <property type="molecule type" value="Genomic_DNA"/>
</dbReference>
<reference evidence="8 9" key="1">
    <citation type="submission" date="2019-06" db="EMBL/GenBank/DDBJ databases">
        <title>Genomic Encyclopedia of Type Strains, Phase IV (KMG-V): Genome sequencing to study the core and pangenomes of soil and plant-associated prokaryotes.</title>
        <authorList>
            <person name="Whitman W."/>
        </authorList>
    </citation>
    <scope>NUCLEOTIDE SEQUENCE [LARGE SCALE GENOMIC DNA]</scope>
    <source>
        <strain evidence="8 9">BR 11865</strain>
    </source>
</reference>
<sequence>MRHHLSAALIALSVLPTMAPTQAFAWGGDGHRTVAAIAYQLLTPTAKAQVNGLLGDDSGQAFINAATWADDIRKPQPDQPYPGSGPWHYVSIPFNDAMYVKGRDCKTDSCVVEKITAFNAQLSDSQLLEGVRRDALKFVIHFVGDIHQPLHACENGDRGANEVQVTLNGRNTNLHSVWDSGIIRGSWGNIAAHQALLTQRAEAEHAKWENGTPADWATESHTIARQVVYPSLGNVPAPGPVTPPVVLPADYAAKEAPVVDEQIVKAGVRLASLLNGDFK</sequence>
<dbReference type="RefSeq" id="WP_145616796.1">
    <property type="nucleotide sequence ID" value="NZ_VITO01000006.1"/>
</dbReference>
<dbReference type="AlphaFoldDB" id="A0A560G1J6"/>
<keyword evidence="5" id="KW-1015">Disulfide bond</keyword>
<keyword evidence="6" id="KW-0325">Glycoprotein</keyword>
<feature type="chain" id="PRO_5022042405" evidence="7">
    <location>
        <begin position="26"/>
        <end position="279"/>
    </location>
</feature>
<dbReference type="Gene3D" id="1.10.575.10">
    <property type="entry name" value="P1 Nuclease"/>
    <property type="match status" value="1"/>
</dbReference>
<name>A0A560G1J6_9PROT</name>
<dbReference type="GO" id="GO:0046872">
    <property type="term" value="F:metal ion binding"/>
    <property type="evidence" value="ECO:0007669"/>
    <property type="project" value="UniProtKB-KW"/>
</dbReference>
<evidence type="ECO:0000313" key="8">
    <source>
        <dbReference type="EMBL" id="TWB27691.1"/>
    </source>
</evidence>
<dbReference type="GO" id="GO:0016788">
    <property type="term" value="F:hydrolase activity, acting on ester bonds"/>
    <property type="evidence" value="ECO:0007669"/>
    <property type="project" value="InterPro"/>
</dbReference>
<dbReference type="PANTHER" id="PTHR33146">
    <property type="entry name" value="ENDONUCLEASE 4"/>
    <property type="match status" value="1"/>
</dbReference>
<feature type="signal peptide" evidence="7">
    <location>
        <begin position="1"/>
        <end position="25"/>
    </location>
</feature>
<dbReference type="GO" id="GO:0006308">
    <property type="term" value="P:DNA catabolic process"/>
    <property type="evidence" value="ECO:0007669"/>
    <property type="project" value="InterPro"/>
</dbReference>
<keyword evidence="7" id="KW-0732">Signal</keyword>
<dbReference type="GO" id="GO:0004519">
    <property type="term" value="F:endonuclease activity"/>
    <property type="evidence" value="ECO:0007669"/>
    <property type="project" value="UniProtKB-KW"/>
</dbReference>
<keyword evidence="4" id="KW-0378">Hydrolase</keyword>
<organism evidence="8 9">
    <name type="scientific">Nitrospirillum amazonense</name>
    <dbReference type="NCBI Taxonomy" id="28077"/>
    <lineage>
        <taxon>Bacteria</taxon>
        <taxon>Pseudomonadati</taxon>
        <taxon>Pseudomonadota</taxon>
        <taxon>Alphaproteobacteria</taxon>
        <taxon>Rhodospirillales</taxon>
        <taxon>Azospirillaceae</taxon>
        <taxon>Nitrospirillum</taxon>
    </lineage>
</organism>
<evidence type="ECO:0000256" key="1">
    <source>
        <dbReference type="ARBA" id="ARBA00022722"/>
    </source>
</evidence>
<dbReference type="CDD" id="cd11010">
    <property type="entry name" value="S1-P1_nuclease"/>
    <property type="match status" value="1"/>
</dbReference>
<evidence type="ECO:0000256" key="4">
    <source>
        <dbReference type="ARBA" id="ARBA00022801"/>
    </source>
</evidence>
<dbReference type="GO" id="GO:0003676">
    <property type="term" value="F:nucleic acid binding"/>
    <property type="evidence" value="ECO:0007669"/>
    <property type="project" value="InterPro"/>
</dbReference>
<keyword evidence="2" id="KW-0479">Metal-binding</keyword>